<sequence length="139" mass="15288">MIPTPSEIERAIDSGGVPLREMFASADCDSLLDLRDSSSDFDAAWQAAHKTTEKIRFILNEPIPTTTLRELAFKAVFDATEHHDLAACVSDDFGLIGCAGYVSSHDSIDGFRDATIEWLWQEYSDGRLPIPPMPGSTEP</sequence>
<evidence type="ECO:0000313" key="1">
    <source>
        <dbReference type="EMBL" id="TWT47112.1"/>
    </source>
</evidence>
<dbReference type="AlphaFoldDB" id="A0A5C5WBU6"/>
<keyword evidence="2" id="KW-1185">Reference proteome</keyword>
<protein>
    <submittedName>
        <fullName evidence="1">Uncharacterized protein</fullName>
    </submittedName>
</protein>
<dbReference type="OrthoDB" id="6903468at2"/>
<dbReference type="EMBL" id="SJPI01000008">
    <property type="protein sequence ID" value="TWT47112.1"/>
    <property type="molecule type" value="Genomic_DNA"/>
</dbReference>
<name>A0A5C5WBU6_9BACT</name>
<reference evidence="1 2" key="1">
    <citation type="submission" date="2019-02" db="EMBL/GenBank/DDBJ databases">
        <title>Deep-cultivation of Planctomycetes and their phenomic and genomic characterization uncovers novel biology.</title>
        <authorList>
            <person name="Wiegand S."/>
            <person name="Jogler M."/>
            <person name="Boedeker C."/>
            <person name="Pinto D."/>
            <person name="Vollmers J."/>
            <person name="Rivas-Marin E."/>
            <person name="Kohn T."/>
            <person name="Peeters S.H."/>
            <person name="Heuer A."/>
            <person name="Rast P."/>
            <person name="Oberbeckmann S."/>
            <person name="Bunk B."/>
            <person name="Jeske O."/>
            <person name="Meyerdierks A."/>
            <person name="Storesund J.E."/>
            <person name="Kallscheuer N."/>
            <person name="Luecker S."/>
            <person name="Lage O.M."/>
            <person name="Pohl T."/>
            <person name="Merkel B.J."/>
            <person name="Hornburger P."/>
            <person name="Mueller R.-W."/>
            <person name="Bruemmer F."/>
            <person name="Labrenz M."/>
            <person name="Spormann A.M."/>
            <person name="Op Den Camp H."/>
            <person name="Overmann J."/>
            <person name="Amann R."/>
            <person name="Jetten M.S.M."/>
            <person name="Mascher T."/>
            <person name="Medema M.H."/>
            <person name="Devos D.P."/>
            <person name="Kaster A.-K."/>
            <person name="Ovreas L."/>
            <person name="Rohde M."/>
            <person name="Galperin M.Y."/>
            <person name="Jogler C."/>
        </authorList>
    </citation>
    <scope>NUCLEOTIDE SEQUENCE [LARGE SCALE GENOMIC DNA]</scope>
    <source>
        <strain evidence="1 2">Pla22</strain>
    </source>
</reference>
<accession>A0A5C5WBU6</accession>
<organism evidence="1 2">
    <name type="scientific">Rubripirellula amarantea</name>
    <dbReference type="NCBI Taxonomy" id="2527999"/>
    <lineage>
        <taxon>Bacteria</taxon>
        <taxon>Pseudomonadati</taxon>
        <taxon>Planctomycetota</taxon>
        <taxon>Planctomycetia</taxon>
        <taxon>Pirellulales</taxon>
        <taxon>Pirellulaceae</taxon>
        <taxon>Rubripirellula</taxon>
    </lineage>
</organism>
<evidence type="ECO:0000313" key="2">
    <source>
        <dbReference type="Proteomes" id="UP000316598"/>
    </source>
</evidence>
<gene>
    <name evidence="1" type="ORF">Pla22_52550</name>
</gene>
<dbReference type="RefSeq" id="WP_146517655.1">
    <property type="nucleotide sequence ID" value="NZ_SJPI01000008.1"/>
</dbReference>
<dbReference type="Proteomes" id="UP000316598">
    <property type="component" value="Unassembled WGS sequence"/>
</dbReference>
<proteinExistence type="predicted"/>
<comment type="caution">
    <text evidence="1">The sequence shown here is derived from an EMBL/GenBank/DDBJ whole genome shotgun (WGS) entry which is preliminary data.</text>
</comment>